<accession>A0A9D4KGZ3</accession>
<evidence type="ECO:0000313" key="2">
    <source>
        <dbReference type="Proteomes" id="UP000828390"/>
    </source>
</evidence>
<gene>
    <name evidence="1" type="ORF">DPMN_113138</name>
</gene>
<sequence length="100" mass="10867">MLRLGSQSLTGKVLRLGLKPKDISFKMGAIRPGFVTAYVASFHTRVLTLNPVAILAIDQIGPKFGIHGLHGKCSDRARTRDLQLTGIALRPALEPEHLVV</sequence>
<keyword evidence="2" id="KW-1185">Reference proteome</keyword>
<dbReference type="Proteomes" id="UP000828390">
    <property type="component" value="Unassembled WGS sequence"/>
</dbReference>
<comment type="caution">
    <text evidence="1">The sequence shown here is derived from an EMBL/GenBank/DDBJ whole genome shotgun (WGS) entry which is preliminary data.</text>
</comment>
<organism evidence="1 2">
    <name type="scientific">Dreissena polymorpha</name>
    <name type="common">Zebra mussel</name>
    <name type="synonym">Mytilus polymorpha</name>
    <dbReference type="NCBI Taxonomy" id="45954"/>
    <lineage>
        <taxon>Eukaryota</taxon>
        <taxon>Metazoa</taxon>
        <taxon>Spiralia</taxon>
        <taxon>Lophotrochozoa</taxon>
        <taxon>Mollusca</taxon>
        <taxon>Bivalvia</taxon>
        <taxon>Autobranchia</taxon>
        <taxon>Heteroconchia</taxon>
        <taxon>Euheterodonta</taxon>
        <taxon>Imparidentia</taxon>
        <taxon>Neoheterodontei</taxon>
        <taxon>Myida</taxon>
        <taxon>Dreissenoidea</taxon>
        <taxon>Dreissenidae</taxon>
        <taxon>Dreissena</taxon>
    </lineage>
</organism>
<dbReference type="AlphaFoldDB" id="A0A9D4KGZ3"/>
<reference evidence="1" key="1">
    <citation type="journal article" date="2019" name="bioRxiv">
        <title>The Genome of the Zebra Mussel, Dreissena polymorpha: A Resource for Invasive Species Research.</title>
        <authorList>
            <person name="McCartney M.A."/>
            <person name="Auch B."/>
            <person name="Kono T."/>
            <person name="Mallez S."/>
            <person name="Zhang Y."/>
            <person name="Obille A."/>
            <person name="Becker A."/>
            <person name="Abrahante J.E."/>
            <person name="Garbe J."/>
            <person name="Badalamenti J.P."/>
            <person name="Herman A."/>
            <person name="Mangelson H."/>
            <person name="Liachko I."/>
            <person name="Sullivan S."/>
            <person name="Sone E.D."/>
            <person name="Koren S."/>
            <person name="Silverstein K.A.T."/>
            <person name="Beckman K.B."/>
            <person name="Gohl D.M."/>
        </authorList>
    </citation>
    <scope>NUCLEOTIDE SEQUENCE</scope>
    <source>
        <strain evidence="1">Duluth1</strain>
        <tissue evidence="1">Whole animal</tissue>
    </source>
</reference>
<proteinExistence type="predicted"/>
<protein>
    <submittedName>
        <fullName evidence="1">Uncharacterized protein</fullName>
    </submittedName>
</protein>
<reference evidence="1" key="2">
    <citation type="submission" date="2020-11" db="EMBL/GenBank/DDBJ databases">
        <authorList>
            <person name="McCartney M.A."/>
            <person name="Auch B."/>
            <person name="Kono T."/>
            <person name="Mallez S."/>
            <person name="Becker A."/>
            <person name="Gohl D.M."/>
            <person name="Silverstein K.A.T."/>
            <person name="Koren S."/>
            <person name="Bechman K.B."/>
            <person name="Herman A."/>
            <person name="Abrahante J.E."/>
            <person name="Garbe J."/>
        </authorList>
    </citation>
    <scope>NUCLEOTIDE SEQUENCE</scope>
    <source>
        <strain evidence="1">Duluth1</strain>
        <tissue evidence="1">Whole animal</tissue>
    </source>
</reference>
<dbReference type="EMBL" id="JAIWYP010000004">
    <property type="protein sequence ID" value="KAH3839705.1"/>
    <property type="molecule type" value="Genomic_DNA"/>
</dbReference>
<name>A0A9D4KGZ3_DREPO</name>
<evidence type="ECO:0000313" key="1">
    <source>
        <dbReference type="EMBL" id="KAH3839705.1"/>
    </source>
</evidence>